<sequence length="232" mass="25846">MSRKNILIVDRDKDFLLELRDSFLPFKNVYQLAFVSTLSKAQEILRKFTVHMVIANVQLSGESGLELLLSVRRWHAETHIVLYSEELNEEIKRSAYHSGVAAILPYPFKFEELLKVLASIFAKESGNTTIPDTIPLADLLQLIGMGHHSTDIVVINAKRERGIIRIRKGNLLEAEAAGLQGVQAVTEMLSWESPTIKTCKGGHGVPLSAHPVPLHDALIQAAARLDEKSHKN</sequence>
<organism evidence="4">
    <name type="scientific">Candidatus Electrothrix aestuarii</name>
    <dbReference type="NCBI Taxonomy" id="3062594"/>
    <lineage>
        <taxon>Bacteria</taxon>
        <taxon>Pseudomonadati</taxon>
        <taxon>Thermodesulfobacteriota</taxon>
        <taxon>Desulfobulbia</taxon>
        <taxon>Desulfobulbales</taxon>
        <taxon>Desulfobulbaceae</taxon>
        <taxon>Candidatus Electrothrix</taxon>
    </lineage>
</organism>
<dbReference type="InterPro" id="IPR011006">
    <property type="entry name" value="CheY-like_superfamily"/>
</dbReference>
<evidence type="ECO:0000256" key="1">
    <source>
        <dbReference type="ARBA" id="ARBA00022553"/>
    </source>
</evidence>
<dbReference type="InterPro" id="IPR001789">
    <property type="entry name" value="Sig_transdc_resp-reg_receiver"/>
</dbReference>
<dbReference type="GO" id="GO:0000160">
    <property type="term" value="P:phosphorelay signal transduction system"/>
    <property type="evidence" value="ECO:0007669"/>
    <property type="project" value="InterPro"/>
</dbReference>
<reference evidence="4" key="1">
    <citation type="journal article" date="2024" name="Syst. Appl. Microbiol.">
        <title>First single-strain enrichments of Electrothrix cable bacteria, description of E. aestuarii sp. nov. and E. rattekaaiensis sp. nov., and proposal of a cable bacteria taxonomy following the rules of the SeqCode.</title>
        <authorList>
            <person name="Plum-Jensen L.E."/>
            <person name="Schramm A."/>
            <person name="Marshall I.P.G."/>
        </authorList>
    </citation>
    <scope>NUCLEOTIDE SEQUENCE</scope>
    <source>
        <strain evidence="4">Rat1</strain>
    </source>
</reference>
<dbReference type="InterPro" id="IPR025497">
    <property type="entry name" value="PatA-like_N"/>
</dbReference>
<reference evidence="4" key="2">
    <citation type="submission" date="2024-06" db="EMBL/GenBank/DDBJ databases">
        <authorList>
            <person name="Plum-Jensen L.E."/>
            <person name="Schramm A."/>
            <person name="Marshall I.P.G."/>
        </authorList>
    </citation>
    <scope>NUCLEOTIDE SEQUENCE</scope>
    <source>
        <strain evidence="4">Rat1</strain>
    </source>
</reference>
<evidence type="ECO:0000259" key="3">
    <source>
        <dbReference type="PROSITE" id="PS50110"/>
    </source>
</evidence>
<dbReference type="SUPFAM" id="SSF52172">
    <property type="entry name" value="CheY-like"/>
    <property type="match status" value="1"/>
</dbReference>
<protein>
    <submittedName>
        <fullName evidence="4">Response regulator</fullName>
    </submittedName>
</protein>
<dbReference type="CDD" id="cd00156">
    <property type="entry name" value="REC"/>
    <property type="match status" value="1"/>
</dbReference>
<accession>A0AAU8LWR3</accession>
<evidence type="ECO:0000313" key="4">
    <source>
        <dbReference type="EMBL" id="XCN73671.1"/>
    </source>
</evidence>
<dbReference type="Pfam" id="PF00072">
    <property type="entry name" value="Response_reg"/>
    <property type="match status" value="1"/>
</dbReference>
<dbReference type="EMBL" id="CP159373">
    <property type="protein sequence ID" value="XCN73671.1"/>
    <property type="molecule type" value="Genomic_DNA"/>
</dbReference>
<proteinExistence type="predicted"/>
<comment type="caution">
    <text evidence="2">Lacks conserved residue(s) required for the propagation of feature annotation.</text>
</comment>
<dbReference type="AlphaFoldDB" id="A0AAU8LWR3"/>
<keyword evidence="1" id="KW-0597">Phosphoprotein</keyword>
<dbReference type="KEGG" id="eaj:Q3M24_02650"/>
<dbReference type="InterPro" id="IPR050595">
    <property type="entry name" value="Bact_response_regulator"/>
</dbReference>
<evidence type="ECO:0000256" key="2">
    <source>
        <dbReference type="PROSITE-ProRule" id="PRU00169"/>
    </source>
</evidence>
<dbReference type="PROSITE" id="PS50110">
    <property type="entry name" value="RESPONSE_REGULATORY"/>
    <property type="match status" value="1"/>
</dbReference>
<dbReference type="Gene3D" id="3.40.50.2300">
    <property type="match status" value="1"/>
</dbReference>
<feature type="domain" description="Response regulatory" evidence="3">
    <location>
        <begin position="5"/>
        <end position="121"/>
    </location>
</feature>
<gene>
    <name evidence="4" type="ORF">Q3M24_02650</name>
</gene>
<dbReference type="PANTHER" id="PTHR44591">
    <property type="entry name" value="STRESS RESPONSE REGULATOR PROTEIN 1"/>
    <property type="match status" value="1"/>
</dbReference>
<dbReference type="PANTHER" id="PTHR44591:SF3">
    <property type="entry name" value="RESPONSE REGULATORY DOMAIN-CONTAINING PROTEIN"/>
    <property type="match status" value="1"/>
</dbReference>
<name>A0AAU8LWR3_9BACT</name>
<dbReference type="Pfam" id="PF14332">
    <property type="entry name" value="DUF4388"/>
    <property type="match status" value="1"/>
</dbReference>